<dbReference type="EMBL" id="RWIT01000003">
    <property type="protein sequence ID" value="RSK49293.1"/>
    <property type="molecule type" value="Genomic_DNA"/>
</dbReference>
<evidence type="ECO:0000313" key="1">
    <source>
        <dbReference type="EMBL" id="RSK49293.1"/>
    </source>
</evidence>
<dbReference type="RefSeq" id="WP_125419152.1">
    <property type="nucleotide sequence ID" value="NZ_RWIT01000003.1"/>
</dbReference>
<dbReference type="AlphaFoldDB" id="A0A428KS09"/>
<accession>A0A428KS09</accession>
<sequence>MHLLRADIHDLLAFEMLSRHTLDILRHKHDVSEGELFSALMQVLREQRAAPGQVPPKSEGQLRCGPEEHICRHCGEFFPKRDAMKHLWQAHDLVVRHAPETHYTSDVRLAALYRQARATGTDPQPLLAAWEATQQFEQRYTPVRTVGQRRYLVRRRGYTILVVGSTTLNGQYQRHDLNQDSRRQGFARCLRGTFILVPMRT</sequence>
<reference evidence="1 2" key="1">
    <citation type="submission" date="2018-12" db="EMBL/GenBank/DDBJ databases">
        <authorList>
            <person name="Feng G."/>
            <person name="Zhu H."/>
        </authorList>
    </citation>
    <scope>NUCLEOTIDE SEQUENCE [LARGE SCALE GENOMIC DNA]</scope>
    <source>
        <strain evidence="1 2">KCTC 12533</strain>
    </source>
</reference>
<protein>
    <submittedName>
        <fullName evidence="1">Uncharacterized protein</fullName>
    </submittedName>
</protein>
<dbReference type="Proteomes" id="UP000273500">
    <property type="component" value="Unassembled WGS sequence"/>
</dbReference>
<gene>
    <name evidence="1" type="ORF">EI291_07280</name>
</gene>
<dbReference type="OrthoDB" id="876475at2"/>
<name>A0A428KS09_9BACT</name>
<keyword evidence="2" id="KW-1185">Reference proteome</keyword>
<proteinExistence type="predicted"/>
<evidence type="ECO:0000313" key="2">
    <source>
        <dbReference type="Proteomes" id="UP000273500"/>
    </source>
</evidence>
<organism evidence="1 2">
    <name type="scientific">Hymenobacter rigui</name>
    <dbReference type="NCBI Taxonomy" id="334424"/>
    <lineage>
        <taxon>Bacteria</taxon>
        <taxon>Pseudomonadati</taxon>
        <taxon>Bacteroidota</taxon>
        <taxon>Cytophagia</taxon>
        <taxon>Cytophagales</taxon>
        <taxon>Hymenobacteraceae</taxon>
        <taxon>Hymenobacter</taxon>
    </lineage>
</organism>
<comment type="caution">
    <text evidence="1">The sequence shown here is derived from an EMBL/GenBank/DDBJ whole genome shotgun (WGS) entry which is preliminary data.</text>
</comment>